<proteinExistence type="predicted"/>
<protein>
    <submittedName>
        <fullName evidence="1">Uncharacterized protein</fullName>
    </submittedName>
</protein>
<accession>A0A1F6WZH7</accession>
<reference evidence="1 2" key="1">
    <citation type="journal article" date="2016" name="Nat. Commun.">
        <title>Thousands of microbial genomes shed light on interconnected biogeochemical processes in an aquifer system.</title>
        <authorList>
            <person name="Anantharaman K."/>
            <person name="Brown C.T."/>
            <person name="Hug L.A."/>
            <person name="Sharon I."/>
            <person name="Castelle C.J."/>
            <person name="Probst A.J."/>
            <person name="Thomas B.C."/>
            <person name="Singh A."/>
            <person name="Wilkins M.J."/>
            <person name="Karaoz U."/>
            <person name="Brodie E.L."/>
            <person name="Williams K.H."/>
            <person name="Hubbard S.S."/>
            <person name="Banfield J.F."/>
        </authorList>
    </citation>
    <scope>NUCLEOTIDE SEQUENCE [LARGE SCALE GENOMIC DNA]</scope>
</reference>
<dbReference type="EMBL" id="MFUP01000014">
    <property type="protein sequence ID" value="OGI87280.1"/>
    <property type="molecule type" value="Genomic_DNA"/>
</dbReference>
<dbReference type="Proteomes" id="UP000185809">
    <property type="component" value="Unassembled WGS sequence"/>
</dbReference>
<evidence type="ECO:0000313" key="2">
    <source>
        <dbReference type="Proteomes" id="UP000185809"/>
    </source>
</evidence>
<name>A0A1F6WZH7_9BACT</name>
<organism evidence="1 2">
    <name type="scientific">Candidatus Nomurabacteria bacterium RIFCSPLOWO2_01_FULL_33_24</name>
    <dbReference type="NCBI Taxonomy" id="1801765"/>
    <lineage>
        <taxon>Bacteria</taxon>
        <taxon>Candidatus Nomuraibacteriota</taxon>
    </lineage>
</organism>
<dbReference type="AlphaFoldDB" id="A0A1F6WZH7"/>
<sequence>MIKLIKNNLKINIIRELLIISIGVFILLAIPVRAQYESDIPIKMTPEIPGAYERTTLKIESYLIDTETTKISWSQDGKLKLSGIGEESFSFTTGEVGSKTTIKTVVATSGGSISKTTIIQPAEIDLLWQATDSYVPPFYKGKALPSSEAKIKVVAIPNVKVNNRGLGVNDFVFNWKKNYNIMPGSSGFGKDSFNLTSNILNDAEKITLKIASLDGKYGAQNNISIKTTDPKIVFYENNPIRGINYDNALNNGFSMTSEETTIVAEPYFFSPSDIYLRDYKYQWLINNQTIEIPSPQNILTVRRGEGGGGVTTISLSMENMMKLFQSAKAFMSINL</sequence>
<comment type="caution">
    <text evidence="1">The sequence shown here is derived from an EMBL/GenBank/DDBJ whole genome shotgun (WGS) entry which is preliminary data.</text>
</comment>
<evidence type="ECO:0000313" key="1">
    <source>
        <dbReference type="EMBL" id="OGI87280.1"/>
    </source>
</evidence>
<gene>
    <name evidence="1" type="ORF">A2995_01220</name>
</gene>